<dbReference type="GO" id="GO:0000166">
    <property type="term" value="F:nucleotide binding"/>
    <property type="evidence" value="ECO:0007669"/>
    <property type="project" value="UniProtKB-KW"/>
</dbReference>
<dbReference type="Pfam" id="PF02434">
    <property type="entry name" value="Fringe"/>
    <property type="match status" value="1"/>
</dbReference>
<protein>
    <recommendedName>
        <fullName evidence="4">N-acetylgalactosaminide beta-1,3-galactosyltransferase</fullName>
        <ecNumber evidence="4">2.4.1.122</ecNumber>
    </recommendedName>
</protein>
<evidence type="ECO:0000256" key="4">
    <source>
        <dbReference type="ARBA" id="ARBA00012557"/>
    </source>
</evidence>
<keyword evidence="10" id="KW-1133">Transmembrane helix</keyword>
<dbReference type="InterPro" id="IPR026050">
    <property type="entry name" value="C1GALT1/C1GALT1_chp1"/>
</dbReference>
<evidence type="ECO:0000256" key="10">
    <source>
        <dbReference type="ARBA" id="ARBA00022989"/>
    </source>
</evidence>
<evidence type="ECO:0000256" key="11">
    <source>
        <dbReference type="ARBA" id="ARBA00023136"/>
    </source>
</evidence>
<keyword evidence="8" id="KW-0547">Nucleotide-binding</keyword>
<proteinExistence type="inferred from homology"/>
<evidence type="ECO:0000256" key="1">
    <source>
        <dbReference type="ARBA" id="ARBA00004606"/>
    </source>
</evidence>
<keyword evidence="9" id="KW-0735">Signal-anchor</keyword>
<evidence type="ECO:0000256" key="9">
    <source>
        <dbReference type="ARBA" id="ARBA00022968"/>
    </source>
</evidence>
<evidence type="ECO:0000256" key="7">
    <source>
        <dbReference type="ARBA" id="ARBA00022692"/>
    </source>
</evidence>
<keyword evidence="11" id="KW-0472">Membrane</keyword>
<dbReference type="AlphaFoldDB" id="A0AAF3FAG7"/>
<evidence type="ECO:0000256" key="2">
    <source>
        <dbReference type="ARBA" id="ARBA00004922"/>
    </source>
</evidence>
<keyword evidence="7" id="KW-0812">Transmembrane</keyword>
<evidence type="ECO:0000256" key="3">
    <source>
        <dbReference type="ARBA" id="ARBA00006462"/>
    </source>
</evidence>
<feature type="region of interest" description="Disordered" evidence="12">
    <location>
        <begin position="99"/>
        <end position="121"/>
    </location>
</feature>
<evidence type="ECO:0000259" key="13">
    <source>
        <dbReference type="Pfam" id="PF02434"/>
    </source>
</evidence>
<dbReference type="WBParaSite" id="MBELARI_LOCUS3884">
    <property type="protein sequence ID" value="MBELARI_LOCUS3884"/>
    <property type="gene ID" value="MBELARI_LOCUS3884"/>
</dbReference>
<comment type="similarity">
    <text evidence="3">Belongs to the glycosyltransferase 31 family. Beta3-Gal-T subfamily.</text>
</comment>
<feature type="domain" description="Fringe-like glycosyltransferase" evidence="13">
    <location>
        <begin position="168"/>
        <end position="265"/>
    </location>
</feature>
<keyword evidence="5" id="KW-0328">Glycosyltransferase</keyword>
<reference evidence="15" key="1">
    <citation type="submission" date="2024-02" db="UniProtKB">
        <authorList>
            <consortium name="WormBaseParasite"/>
        </authorList>
    </citation>
    <scope>IDENTIFICATION</scope>
</reference>
<sequence length="351" mass="39921">MPVGGRLRRYVEGLLLSILGFVVVFSFLSPLRGTSLSETRRMQTEYNKGIAAGRNLESASVVEAPPWPKVFCMINTIPKNHNTRVVAVQDTWANHCDQHVFTTTAPPPPTTKKKTRAERKDPKEKVPPFWVFDFSSPANKSIPNDSREWLWDRLRAAFKKVHQEKLGDFDWFFKADDDTFAIMENMKEFLAKLDPNHPYFVISRHWLLEKGRDPNQIYGSGGAGYILSREAVKRFISIMPNATECRTTSYKHEDTEIGECLRNANVTFVDAVDGSNRHSMLPIDIADLLTPFVNGPNLQWAQETSIIPLDKGDSCCSPGMITTHYVKPQEMYAYYFLTYKLKIAKNPATGH</sequence>
<dbReference type="GO" id="GO:0016263">
    <property type="term" value="F:glycoprotein-N-acetylgalactosamine 3-beta-galactosyltransferase activity"/>
    <property type="evidence" value="ECO:0007669"/>
    <property type="project" value="UniProtKB-EC"/>
</dbReference>
<comment type="pathway">
    <text evidence="2">Protein modification; protein glycosylation.</text>
</comment>
<evidence type="ECO:0000256" key="12">
    <source>
        <dbReference type="SAM" id="MobiDB-lite"/>
    </source>
</evidence>
<keyword evidence="14" id="KW-1185">Reference proteome</keyword>
<dbReference type="Proteomes" id="UP000887575">
    <property type="component" value="Unassembled WGS sequence"/>
</dbReference>
<dbReference type="PANTHER" id="PTHR23033">
    <property type="entry name" value="BETA1,3-GALACTOSYLTRANSFERASE"/>
    <property type="match status" value="1"/>
</dbReference>
<dbReference type="PANTHER" id="PTHR23033:SF14">
    <property type="entry name" value="GLYCOPROTEIN-N-ACETYLGALACTOSAMINE 3-BETA-GALACTOSYLTRANSFERASE 1-RELATED"/>
    <property type="match status" value="1"/>
</dbReference>
<organism evidence="14 15">
    <name type="scientific">Mesorhabditis belari</name>
    <dbReference type="NCBI Taxonomy" id="2138241"/>
    <lineage>
        <taxon>Eukaryota</taxon>
        <taxon>Metazoa</taxon>
        <taxon>Ecdysozoa</taxon>
        <taxon>Nematoda</taxon>
        <taxon>Chromadorea</taxon>
        <taxon>Rhabditida</taxon>
        <taxon>Rhabditina</taxon>
        <taxon>Rhabditomorpha</taxon>
        <taxon>Rhabditoidea</taxon>
        <taxon>Rhabditidae</taxon>
        <taxon>Mesorhabditinae</taxon>
        <taxon>Mesorhabditis</taxon>
    </lineage>
</organism>
<name>A0AAF3FAG7_9BILA</name>
<evidence type="ECO:0000256" key="5">
    <source>
        <dbReference type="ARBA" id="ARBA00022676"/>
    </source>
</evidence>
<accession>A0AAF3FAG7</accession>
<evidence type="ECO:0000313" key="15">
    <source>
        <dbReference type="WBParaSite" id="MBELARI_LOCUS3884"/>
    </source>
</evidence>
<dbReference type="GO" id="GO:0016020">
    <property type="term" value="C:membrane"/>
    <property type="evidence" value="ECO:0007669"/>
    <property type="project" value="UniProtKB-SubCell"/>
</dbReference>
<comment type="subcellular location">
    <subcellularLocation>
        <location evidence="1">Membrane</location>
        <topology evidence="1">Single-pass type II membrane protein</topology>
    </subcellularLocation>
</comment>
<dbReference type="Gene3D" id="3.90.550.50">
    <property type="match status" value="1"/>
</dbReference>
<dbReference type="InterPro" id="IPR003378">
    <property type="entry name" value="Fringe-like_glycosylTrfase"/>
</dbReference>
<evidence type="ECO:0000256" key="6">
    <source>
        <dbReference type="ARBA" id="ARBA00022679"/>
    </source>
</evidence>
<keyword evidence="6" id="KW-0808">Transferase</keyword>
<evidence type="ECO:0000256" key="8">
    <source>
        <dbReference type="ARBA" id="ARBA00022741"/>
    </source>
</evidence>
<evidence type="ECO:0000313" key="14">
    <source>
        <dbReference type="Proteomes" id="UP000887575"/>
    </source>
</evidence>
<dbReference type="EC" id="2.4.1.122" evidence="4"/>